<evidence type="ECO:0000256" key="3">
    <source>
        <dbReference type="ARBA" id="ARBA00031983"/>
    </source>
</evidence>
<dbReference type="Gene3D" id="3.40.50.450">
    <property type="match status" value="1"/>
</dbReference>
<dbReference type="PANTHER" id="PTHR43393:SF3">
    <property type="entry name" value="LYSINE DECARBOXYLASE-LIKE PROTEIN"/>
    <property type="match status" value="1"/>
</dbReference>
<dbReference type="SUPFAM" id="SSF102405">
    <property type="entry name" value="MCP/YpsA-like"/>
    <property type="match status" value="1"/>
</dbReference>
<dbReference type="Pfam" id="PF03641">
    <property type="entry name" value="Lysine_decarbox"/>
    <property type="match status" value="1"/>
</dbReference>
<sequence>MTDRPPDPPTERSAELTSTSSDTDSSRDLAAILQSPSYRRADRDTEFLNRDDLRALRLQLEYLKPEFIQREQGIQSTIVVFGSARLPEPAVARQRLAEAEATLARRPDDPVLRSNVETARKQLALSPFYDHARDFARLVSSTCQVDGRCEYVIVTGGGPGVMEAANRGATDVGAKSIGFNIVLPHEQTPNSYITPELCFQFRYFALRKMHFMLRARALVAFPGGFGTLDELFEVLTLLQTGKAQGAAVVLFGRAFWEQLINWNLLVDCGLIGPQDLSLIRYAETAQEAWDMILTQQQPRGSAR</sequence>
<dbReference type="GO" id="GO:0009691">
    <property type="term" value="P:cytokinin biosynthetic process"/>
    <property type="evidence" value="ECO:0007669"/>
    <property type="project" value="InterPro"/>
</dbReference>
<dbReference type="Proteomes" id="UP001179121">
    <property type="component" value="Chromosome"/>
</dbReference>
<evidence type="ECO:0000256" key="4">
    <source>
        <dbReference type="SAM" id="MobiDB-lite"/>
    </source>
</evidence>
<dbReference type="AlphaFoldDB" id="A0AA86T4B6"/>
<gene>
    <name evidence="5" type="ORF">DNFV4_00521</name>
</gene>
<name>A0AA86T4B6_9BACT</name>
<dbReference type="EC" id="3.2.2.4" evidence="2"/>
<dbReference type="GO" id="GO:0005829">
    <property type="term" value="C:cytosol"/>
    <property type="evidence" value="ECO:0007669"/>
    <property type="project" value="TreeGrafter"/>
</dbReference>
<evidence type="ECO:0000313" key="5">
    <source>
        <dbReference type="EMBL" id="CAI4030097.1"/>
    </source>
</evidence>
<reference evidence="5" key="1">
    <citation type="submission" date="2022-10" db="EMBL/GenBank/DDBJ databases">
        <authorList>
            <person name="Koch H."/>
        </authorList>
    </citation>
    <scope>NUCLEOTIDE SEQUENCE</scope>
    <source>
        <strain evidence="5">DNF</strain>
    </source>
</reference>
<organism evidence="5 6">
    <name type="scientific">Nitrospira tepida</name>
    <dbReference type="NCBI Taxonomy" id="2973512"/>
    <lineage>
        <taxon>Bacteria</taxon>
        <taxon>Pseudomonadati</taxon>
        <taxon>Nitrospirota</taxon>
        <taxon>Nitrospiria</taxon>
        <taxon>Nitrospirales</taxon>
        <taxon>Nitrospiraceae</taxon>
        <taxon>Nitrospira</taxon>
    </lineage>
</organism>
<dbReference type="EMBL" id="OX365700">
    <property type="protein sequence ID" value="CAI4030097.1"/>
    <property type="molecule type" value="Genomic_DNA"/>
</dbReference>
<feature type="compositionally biased region" description="Basic and acidic residues" evidence="4">
    <location>
        <begin position="1"/>
        <end position="14"/>
    </location>
</feature>
<dbReference type="PANTHER" id="PTHR43393">
    <property type="entry name" value="CYTOKININ RIBOSIDE 5'-MONOPHOSPHATE PHOSPHORIBOHYDROLASE"/>
    <property type="match status" value="1"/>
</dbReference>
<comment type="catalytic activity">
    <reaction evidence="1">
        <text>AMP + H2O = D-ribose 5-phosphate + adenine</text>
        <dbReference type="Rhea" id="RHEA:20129"/>
        <dbReference type="ChEBI" id="CHEBI:15377"/>
        <dbReference type="ChEBI" id="CHEBI:16708"/>
        <dbReference type="ChEBI" id="CHEBI:78346"/>
        <dbReference type="ChEBI" id="CHEBI:456215"/>
        <dbReference type="EC" id="3.2.2.4"/>
    </reaction>
</comment>
<protein>
    <recommendedName>
        <fullName evidence="3">AMP nucleosidase</fullName>
        <ecNumber evidence="2">3.2.2.4</ecNumber>
    </recommendedName>
    <alternativeName>
        <fullName evidence="3">AMP nucleosidase</fullName>
    </alternativeName>
</protein>
<evidence type="ECO:0000256" key="2">
    <source>
        <dbReference type="ARBA" id="ARBA00011985"/>
    </source>
</evidence>
<dbReference type="KEGG" id="nti:DNFV4_00521"/>
<dbReference type="InterPro" id="IPR005269">
    <property type="entry name" value="LOG"/>
</dbReference>
<dbReference type="NCBIfam" id="TIGR00730">
    <property type="entry name" value="Rossman fold protein, TIGR00730 family"/>
    <property type="match status" value="1"/>
</dbReference>
<feature type="region of interest" description="Disordered" evidence="4">
    <location>
        <begin position="1"/>
        <end position="28"/>
    </location>
</feature>
<evidence type="ECO:0000256" key="1">
    <source>
        <dbReference type="ARBA" id="ARBA00000274"/>
    </source>
</evidence>
<accession>A0AA86T4B6</accession>
<evidence type="ECO:0000313" key="6">
    <source>
        <dbReference type="Proteomes" id="UP001179121"/>
    </source>
</evidence>
<dbReference type="GO" id="GO:0008714">
    <property type="term" value="F:AMP nucleosidase activity"/>
    <property type="evidence" value="ECO:0007669"/>
    <property type="project" value="UniProtKB-EC"/>
</dbReference>
<dbReference type="InterPro" id="IPR031100">
    <property type="entry name" value="LOG_fam"/>
</dbReference>
<dbReference type="RefSeq" id="WP_289267098.1">
    <property type="nucleotide sequence ID" value="NZ_OX365700.1"/>
</dbReference>
<dbReference type="InterPro" id="IPR052341">
    <property type="entry name" value="LOG_family_nucleotidases"/>
</dbReference>
<keyword evidence="6" id="KW-1185">Reference proteome</keyword>
<proteinExistence type="predicted"/>